<comment type="caution">
    <text evidence="1">The sequence shown here is derived from an EMBL/GenBank/DDBJ whole genome shotgun (WGS) entry which is preliminary data.</text>
</comment>
<gene>
    <name evidence="1" type="ORF">O181_022871</name>
</gene>
<reference evidence="1" key="1">
    <citation type="submission" date="2021-03" db="EMBL/GenBank/DDBJ databases">
        <title>Draft genome sequence of rust myrtle Austropuccinia psidii MF-1, a brazilian biotype.</title>
        <authorList>
            <person name="Quecine M.C."/>
            <person name="Pachon D.M.R."/>
            <person name="Bonatelli M.L."/>
            <person name="Correr F.H."/>
            <person name="Franceschini L.M."/>
            <person name="Leite T.F."/>
            <person name="Margarido G.R.A."/>
            <person name="Almeida C.A."/>
            <person name="Ferrarezi J.A."/>
            <person name="Labate C.A."/>
        </authorList>
    </citation>
    <scope>NUCLEOTIDE SEQUENCE</scope>
    <source>
        <strain evidence="1">MF-1</strain>
    </source>
</reference>
<dbReference type="AlphaFoldDB" id="A0A9Q3CIB9"/>
<protein>
    <submittedName>
        <fullName evidence="1">Uncharacterized protein</fullName>
    </submittedName>
</protein>
<sequence length="152" mass="17647">MLRWQIAIKEYRGKMTVIYNEVQSNKNEYVLSRWLVDNFKSNLSFGPGVAEEVTTNFMDVYRKKNFRFSKLAPQSGTLVIGDAATEDKEKLILRICSLEIHAGFVNSVHRSYTKHKPFGILTSLLKQEHKIAELESHLEKPWLSYFKITSFS</sequence>
<dbReference type="OrthoDB" id="420169at2759"/>
<evidence type="ECO:0000313" key="2">
    <source>
        <dbReference type="Proteomes" id="UP000765509"/>
    </source>
</evidence>
<accession>A0A9Q3CIB9</accession>
<organism evidence="1 2">
    <name type="scientific">Austropuccinia psidii MF-1</name>
    <dbReference type="NCBI Taxonomy" id="1389203"/>
    <lineage>
        <taxon>Eukaryota</taxon>
        <taxon>Fungi</taxon>
        <taxon>Dikarya</taxon>
        <taxon>Basidiomycota</taxon>
        <taxon>Pucciniomycotina</taxon>
        <taxon>Pucciniomycetes</taxon>
        <taxon>Pucciniales</taxon>
        <taxon>Sphaerophragmiaceae</taxon>
        <taxon>Austropuccinia</taxon>
    </lineage>
</organism>
<dbReference type="Proteomes" id="UP000765509">
    <property type="component" value="Unassembled WGS sequence"/>
</dbReference>
<name>A0A9Q3CIB9_9BASI</name>
<evidence type="ECO:0000313" key="1">
    <source>
        <dbReference type="EMBL" id="MBW0483156.1"/>
    </source>
</evidence>
<keyword evidence="2" id="KW-1185">Reference proteome</keyword>
<proteinExistence type="predicted"/>
<dbReference type="EMBL" id="AVOT02007101">
    <property type="protein sequence ID" value="MBW0483156.1"/>
    <property type="molecule type" value="Genomic_DNA"/>
</dbReference>